<evidence type="ECO:0000313" key="3">
    <source>
        <dbReference type="Proteomes" id="UP000540128"/>
    </source>
</evidence>
<gene>
    <name evidence="2" type="ORF">G6W59_05505</name>
</gene>
<proteinExistence type="predicted"/>
<organism evidence="2 3">
    <name type="scientific">Streptomyces odorifer</name>
    <dbReference type="NCBI Taxonomy" id="53450"/>
    <lineage>
        <taxon>Bacteria</taxon>
        <taxon>Bacillati</taxon>
        <taxon>Actinomycetota</taxon>
        <taxon>Actinomycetes</taxon>
        <taxon>Kitasatosporales</taxon>
        <taxon>Streptomycetaceae</taxon>
        <taxon>Streptomyces</taxon>
        <taxon>Streptomyces albidoflavus group</taxon>
    </lineage>
</organism>
<sequence length="250" mass="26972">MGAGLSSDGRERKTIRLRPGGVEGPVRRTSAPGAEQQPPPSADPAREAAERRRRAALAKEVRLTRAEPAARLGDAGLLQVNLNWSARAEADVDLCVLAEFTDGTLQVVQALGDAFGRLDAWPYIALDHDDRSGAGADGETLRVNLGHHHLFRRLLFFTYLYEGSVSFRELGASVTVSGTAGTFRILLDDAPATAAGCAVALTESDGAGLTVRREVRWFDGHPELGFHQLVDQAYGFGLSWTRMDKPPRLG</sequence>
<dbReference type="CDD" id="cd06974">
    <property type="entry name" value="TerD_like"/>
    <property type="match status" value="1"/>
</dbReference>
<dbReference type="AlphaFoldDB" id="A0A7Y6C699"/>
<dbReference type="InterPro" id="IPR003325">
    <property type="entry name" value="TerD"/>
</dbReference>
<evidence type="ECO:0000313" key="2">
    <source>
        <dbReference type="EMBL" id="NUV27801.1"/>
    </source>
</evidence>
<name>A0A7Y6C699_9ACTN</name>
<keyword evidence="3" id="KW-1185">Reference proteome</keyword>
<dbReference type="EMBL" id="JAANNT010000003">
    <property type="protein sequence ID" value="NUV27801.1"/>
    <property type="molecule type" value="Genomic_DNA"/>
</dbReference>
<comment type="caution">
    <text evidence="2">The sequence shown here is derived from an EMBL/GenBank/DDBJ whole genome shotgun (WGS) entry which is preliminary data.</text>
</comment>
<feature type="region of interest" description="Disordered" evidence="1">
    <location>
        <begin position="1"/>
        <end position="52"/>
    </location>
</feature>
<accession>A0A7Y6C699</accession>
<reference evidence="2 3" key="1">
    <citation type="submission" date="2020-03" db="EMBL/GenBank/DDBJ databases">
        <title>Complete genome sequence of sixteen Streptomyces strains facilitates identification of candidate genes involved in plant growth-promotion in grain legumes and cereals.</title>
        <authorList>
            <person name="Gopalakrishnan S."/>
            <person name="Thakur V."/>
            <person name="Saxena R."/>
            <person name="Vadlamudi S."/>
            <person name="Purohit S."/>
            <person name="Kumar V."/>
            <person name="Rathore A."/>
            <person name="Chitikineni A."/>
            <person name="Varshney R.K."/>
        </authorList>
    </citation>
    <scope>NUCLEOTIDE SEQUENCE [LARGE SCALE GENOMIC DNA]</scope>
    <source>
        <strain evidence="2 3">KAI-180</strain>
    </source>
</reference>
<dbReference type="Proteomes" id="UP000540128">
    <property type="component" value="Unassembled WGS sequence"/>
</dbReference>
<protein>
    <submittedName>
        <fullName evidence="2">Tellurium resistance protein TerA</fullName>
    </submittedName>
</protein>
<evidence type="ECO:0000256" key="1">
    <source>
        <dbReference type="SAM" id="MobiDB-lite"/>
    </source>
</evidence>